<evidence type="ECO:0000259" key="7">
    <source>
        <dbReference type="Pfam" id="PF13396"/>
    </source>
</evidence>
<evidence type="ECO:0000313" key="8">
    <source>
        <dbReference type="EMBL" id="GEN46806.1"/>
    </source>
</evidence>
<dbReference type="AlphaFoldDB" id="A0A511W6Z2"/>
<name>A0A511W6Z2_9BACI</name>
<evidence type="ECO:0000256" key="6">
    <source>
        <dbReference type="SAM" id="Phobius"/>
    </source>
</evidence>
<dbReference type="GO" id="GO:0005886">
    <property type="term" value="C:plasma membrane"/>
    <property type="evidence" value="ECO:0007669"/>
    <property type="project" value="UniProtKB-SubCell"/>
</dbReference>
<evidence type="ECO:0000256" key="1">
    <source>
        <dbReference type="ARBA" id="ARBA00004651"/>
    </source>
</evidence>
<dbReference type="RefSeq" id="WP_146817959.1">
    <property type="nucleotide sequence ID" value="NZ_BJYA01000019.1"/>
</dbReference>
<keyword evidence="4 6" id="KW-1133">Transmembrane helix</keyword>
<evidence type="ECO:0000256" key="5">
    <source>
        <dbReference type="ARBA" id="ARBA00023136"/>
    </source>
</evidence>
<dbReference type="OrthoDB" id="3243324at2"/>
<evidence type="ECO:0000313" key="9">
    <source>
        <dbReference type="Proteomes" id="UP000321440"/>
    </source>
</evidence>
<proteinExistence type="predicted"/>
<keyword evidence="9" id="KW-1185">Reference proteome</keyword>
<feature type="transmembrane region" description="Helical" evidence="6">
    <location>
        <begin position="6"/>
        <end position="27"/>
    </location>
</feature>
<dbReference type="Pfam" id="PF13396">
    <property type="entry name" value="PLDc_N"/>
    <property type="match status" value="1"/>
</dbReference>
<dbReference type="InterPro" id="IPR027379">
    <property type="entry name" value="CLS_N"/>
</dbReference>
<feature type="domain" description="Cardiolipin synthase N-terminal" evidence="7">
    <location>
        <begin position="18"/>
        <end position="60"/>
    </location>
</feature>
<evidence type="ECO:0000256" key="3">
    <source>
        <dbReference type="ARBA" id="ARBA00022692"/>
    </source>
</evidence>
<reference evidence="8 9" key="1">
    <citation type="submission" date="2019-07" db="EMBL/GenBank/DDBJ databases">
        <title>Whole genome shotgun sequence of Alkalibacillus haloalkaliphilus NBRC 103110.</title>
        <authorList>
            <person name="Hosoyama A."/>
            <person name="Uohara A."/>
            <person name="Ohji S."/>
            <person name="Ichikawa N."/>
        </authorList>
    </citation>
    <scope>NUCLEOTIDE SEQUENCE [LARGE SCALE GENOMIC DNA]</scope>
    <source>
        <strain evidence="8 9">NBRC 103110</strain>
    </source>
</reference>
<keyword evidence="2" id="KW-1003">Cell membrane</keyword>
<comment type="subcellular location">
    <subcellularLocation>
        <location evidence="1">Cell membrane</location>
        <topology evidence="1">Multi-pass membrane protein</topology>
    </subcellularLocation>
</comment>
<accession>A0A511W6Z2</accession>
<evidence type="ECO:0000256" key="2">
    <source>
        <dbReference type="ARBA" id="ARBA00022475"/>
    </source>
</evidence>
<organism evidence="8 9">
    <name type="scientific">Alkalibacillus haloalkaliphilus</name>
    <dbReference type="NCBI Taxonomy" id="94136"/>
    <lineage>
        <taxon>Bacteria</taxon>
        <taxon>Bacillati</taxon>
        <taxon>Bacillota</taxon>
        <taxon>Bacilli</taxon>
        <taxon>Bacillales</taxon>
        <taxon>Bacillaceae</taxon>
        <taxon>Alkalibacillus</taxon>
    </lineage>
</organism>
<keyword evidence="5 6" id="KW-0472">Membrane</keyword>
<feature type="transmembrane region" description="Helical" evidence="6">
    <location>
        <begin position="39"/>
        <end position="58"/>
    </location>
</feature>
<evidence type="ECO:0000256" key="4">
    <source>
        <dbReference type="ARBA" id="ARBA00022989"/>
    </source>
</evidence>
<gene>
    <name evidence="8" type="ORF">AHA02nite_25820</name>
</gene>
<protein>
    <recommendedName>
        <fullName evidence="7">Cardiolipin synthase N-terminal domain-containing protein</fullName>
    </recommendedName>
</protein>
<dbReference type="Proteomes" id="UP000321440">
    <property type="component" value="Unassembled WGS sequence"/>
</dbReference>
<comment type="caution">
    <text evidence="8">The sequence shown here is derived from an EMBL/GenBank/DDBJ whole genome shotgun (WGS) entry which is preliminary data.</text>
</comment>
<keyword evidence="3 6" id="KW-0812">Transmembrane</keyword>
<sequence length="62" mass="7226">MDTTVIQLLLPLGVLQLILIIIALIDLRKIDETNGPKWMWVLIIIFFNFIGPVLYFILGRRM</sequence>
<dbReference type="EMBL" id="BJYA01000019">
    <property type="protein sequence ID" value="GEN46806.1"/>
    <property type="molecule type" value="Genomic_DNA"/>
</dbReference>